<dbReference type="Proteomes" id="UP001221898">
    <property type="component" value="Unassembled WGS sequence"/>
</dbReference>
<evidence type="ECO:0000313" key="2">
    <source>
        <dbReference type="Proteomes" id="UP001221898"/>
    </source>
</evidence>
<proteinExistence type="predicted"/>
<dbReference type="AlphaFoldDB" id="A0AAD7RT36"/>
<organism evidence="1 2">
    <name type="scientific">Aldrovandia affinis</name>
    <dbReference type="NCBI Taxonomy" id="143900"/>
    <lineage>
        <taxon>Eukaryota</taxon>
        <taxon>Metazoa</taxon>
        <taxon>Chordata</taxon>
        <taxon>Craniata</taxon>
        <taxon>Vertebrata</taxon>
        <taxon>Euteleostomi</taxon>
        <taxon>Actinopterygii</taxon>
        <taxon>Neopterygii</taxon>
        <taxon>Teleostei</taxon>
        <taxon>Notacanthiformes</taxon>
        <taxon>Halosauridae</taxon>
        <taxon>Aldrovandia</taxon>
    </lineage>
</organism>
<reference evidence="1" key="1">
    <citation type="journal article" date="2023" name="Science">
        <title>Genome structures resolve the early diversification of teleost fishes.</title>
        <authorList>
            <person name="Parey E."/>
            <person name="Louis A."/>
            <person name="Montfort J."/>
            <person name="Bouchez O."/>
            <person name="Roques C."/>
            <person name="Iampietro C."/>
            <person name="Lluch J."/>
            <person name="Castinel A."/>
            <person name="Donnadieu C."/>
            <person name="Desvignes T."/>
            <person name="Floi Bucao C."/>
            <person name="Jouanno E."/>
            <person name="Wen M."/>
            <person name="Mejri S."/>
            <person name="Dirks R."/>
            <person name="Jansen H."/>
            <person name="Henkel C."/>
            <person name="Chen W.J."/>
            <person name="Zahm M."/>
            <person name="Cabau C."/>
            <person name="Klopp C."/>
            <person name="Thompson A.W."/>
            <person name="Robinson-Rechavi M."/>
            <person name="Braasch I."/>
            <person name="Lecointre G."/>
            <person name="Bobe J."/>
            <person name="Postlethwait J.H."/>
            <person name="Berthelot C."/>
            <person name="Roest Crollius H."/>
            <person name="Guiguen Y."/>
        </authorList>
    </citation>
    <scope>NUCLEOTIDE SEQUENCE</scope>
    <source>
        <strain evidence="1">NC1722</strain>
    </source>
</reference>
<comment type="caution">
    <text evidence="1">The sequence shown here is derived from an EMBL/GenBank/DDBJ whole genome shotgun (WGS) entry which is preliminary data.</text>
</comment>
<name>A0AAD7RT36_9TELE</name>
<evidence type="ECO:0000313" key="1">
    <source>
        <dbReference type="EMBL" id="KAJ8389737.1"/>
    </source>
</evidence>
<accession>A0AAD7RT36</accession>
<sequence length="113" mass="12285">MTRYGMWMSETRWLPAVGGVACASRLGLRGLPEQATFLAPLLQPRAYAAGQCLSPAGPLHGIPEELAGASVFQIRLSHSNARLPATLPPLPWKPRETGDRFTSSSFRFLRAPV</sequence>
<protein>
    <submittedName>
        <fullName evidence="1">Uncharacterized protein</fullName>
    </submittedName>
</protein>
<keyword evidence="2" id="KW-1185">Reference proteome</keyword>
<dbReference type="EMBL" id="JAINUG010000178">
    <property type="protein sequence ID" value="KAJ8389737.1"/>
    <property type="molecule type" value="Genomic_DNA"/>
</dbReference>
<gene>
    <name evidence="1" type="ORF">AAFF_G00114430</name>
</gene>